<dbReference type="Proteomes" id="UP000030645">
    <property type="component" value="Unassembled WGS sequence"/>
</dbReference>
<dbReference type="GO" id="GO:0003677">
    <property type="term" value="F:DNA binding"/>
    <property type="evidence" value="ECO:0007669"/>
    <property type="project" value="UniProtKB-KW"/>
</dbReference>
<keyword evidence="6" id="KW-0238">DNA-binding</keyword>
<comment type="subcellular location">
    <subcellularLocation>
        <location evidence="2">Chromosome</location>
    </subcellularLocation>
    <subcellularLocation>
        <location evidence="1">Nucleus</location>
    </subcellularLocation>
</comment>
<feature type="compositionally biased region" description="Basic residues" evidence="9">
    <location>
        <begin position="25"/>
        <end position="34"/>
    </location>
</feature>
<dbReference type="PANTHER" id="PTHR11426">
    <property type="entry name" value="HISTONE H3"/>
    <property type="match status" value="1"/>
</dbReference>
<keyword evidence="4" id="KW-0158">Chromosome</keyword>
<keyword evidence="5" id="KW-0007">Acetylation</keyword>
<dbReference type="eggNOG" id="KOG1745">
    <property type="taxonomic scope" value="Eukaryota"/>
</dbReference>
<dbReference type="Gene3D" id="1.10.20.10">
    <property type="entry name" value="Histone, subunit A"/>
    <property type="match status" value="1"/>
</dbReference>
<sequence length="129" mass="15132">MDLKRSRRGPRTFNRDTPEASRATGQRKKHRHRPGTAALREIRHLQRTWKLLIPSLPFIRCVREITKQLSPEVTRWQAEALLALQEAAEDFLVHLFEESMLCAIHAKRVTLMKKDFELARRIGGKARPW</sequence>
<dbReference type="PRINTS" id="PR00622">
    <property type="entry name" value="HISTONEH3"/>
</dbReference>
<dbReference type="InterPro" id="IPR009072">
    <property type="entry name" value="Histone-fold"/>
</dbReference>
<gene>
    <name evidence="11" type="ORF">L484_004029</name>
</gene>
<proteinExistence type="inferred from homology"/>
<name>W9RAM0_9ROSA</name>
<dbReference type="AlphaFoldDB" id="W9RAM0"/>
<accession>W9RAM0</accession>
<feature type="region of interest" description="Disordered" evidence="9">
    <location>
        <begin position="1"/>
        <end position="35"/>
    </location>
</feature>
<feature type="domain" description="Core Histone H2A/H2B/H3" evidence="10">
    <location>
        <begin position="34"/>
        <end position="122"/>
    </location>
</feature>
<dbReference type="SUPFAM" id="SSF47113">
    <property type="entry name" value="Histone-fold"/>
    <property type="match status" value="1"/>
</dbReference>
<evidence type="ECO:0000313" key="12">
    <source>
        <dbReference type="Proteomes" id="UP000030645"/>
    </source>
</evidence>
<keyword evidence="7" id="KW-0539">Nucleus</keyword>
<feature type="compositionally biased region" description="Basic residues" evidence="9">
    <location>
        <begin position="1"/>
        <end position="10"/>
    </location>
</feature>
<dbReference type="GO" id="GO:0030527">
    <property type="term" value="F:structural constituent of chromatin"/>
    <property type="evidence" value="ECO:0007669"/>
    <property type="project" value="InterPro"/>
</dbReference>
<evidence type="ECO:0000259" key="10">
    <source>
        <dbReference type="Pfam" id="PF00125"/>
    </source>
</evidence>
<evidence type="ECO:0000313" key="11">
    <source>
        <dbReference type="EMBL" id="EXB79991.1"/>
    </source>
</evidence>
<dbReference type="SMART" id="SM00428">
    <property type="entry name" value="H3"/>
    <property type="match status" value="1"/>
</dbReference>
<dbReference type="GO" id="GO:0000786">
    <property type="term" value="C:nucleosome"/>
    <property type="evidence" value="ECO:0007669"/>
    <property type="project" value="UniProtKB-KW"/>
</dbReference>
<evidence type="ECO:0000256" key="1">
    <source>
        <dbReference type="ARBA" id="ARBA00004123"/>
    </source>
</evidence>
<reference evidence="12" key="1">
    <citation type="submission" date="2013-01" db="EMBL/GenBank/DDBJ databases">
        <title>Draft Genome Sequence of a Mulberry Tree, Morus notabilis C.K. Schneid.</title>
        <authorList>
            <person name="He N."/>
            <person name="Zhao S."/>
        </authorList>
    </citation>
    <scope>NUCLEOTIDE SEQUENCE</scope>
</reference>
<dbReference type="FunFam" id="1.10.20.10:FF:000085">
    <property type="entry name" value="Histone H3.2"/>
    <property type="match status" value="1"/>
</dbReference>
<dbReference type="KEGG" id="mnt:21387537"/>
<evidence type="ECO:0000256" key="6">
    <source>
        <dbReference type="ARBA" id="ARBA00023125"/>
    </source>
</evidence>
<evidence type="ECO:0000256" key="7">
    <source>
        <dbReference type="ARBA" id="ARBA00023242"/>
    </source>
</evidence>
<evidence type="ECO:0000256" key="4">
    <source>
        <dbReference type="ARBA" id="ARBA00022454"/>
    </source>
</evidence>
<dbReference type="GO" id="GO:0005634">
    <property type="term" value="C:nucleus"/>
    <property type="evidence" value="ECO:0007669"/>
    <property type="project" value="UniProtKB-SubCell"/>
</dbReference>
<evidence type="ECO:0000256" key="3">
    <source>
        <dbReference type="ARBA" id="ARBA00010343"/>
    </source>
</evidence>
<dbReference type="InterPro" id="IPR007125">
    <property type="entry name" value="H2A/H2B/H3"/>
</dbReference>
<dbReference type="STRING" id="981085.W9RAM0"/>
<keyword evidence="8" id="KW-0544">Nucleosome core</keyword>
<dbReference type="CDD" id="cd22911">
    <property type="entry name" value="HFD_H3"/>
    <property type="match status" value="1"/>
</dbReference>
<protein>
    <submittedName>
        <fullName evidence="11">Histone H3-like centromeric protein</fullName>
    </submittedName>
</protein>
<comment type="similarity">
    <text evidence="3">Belongs to the histone H3 family.</text>
</comment>
<dbReference type="EMBL" id="KE344795">
    <property type="protein sequence ID" value="EXB79991.1"/>
    <property type="molecule type" value="Genomic_DNA"/>
</dbReference>
<evidence type="ECO:0000256" key="8">
    <source>
        <dbReference type="ARBA" id="ARBA00023269"/>
    </source>
</evidence>
<dbReference type="InterPro" id="IPR000164">
    <property type="entry name" value="Histone_H3/CENP-A"/>
</dbReference>
<dbReference type="OrthoDB" id="842664at2759"/>
<evidence type="ECO:0000256" key="9">
    <source>
        <dbReference type="SAM" id="MobiDB-lite"/>
    </source>
</evidence>
<dbReference type="GO" id="GO:0046982">
    <property type="term" value="F:protein heterodimerization activity"/>
    <property type="evidence" value="ECO:0007669"/>
    <property type="project" value="InterPro"/>
</dbReference>
<dbReference type="Pfam" id="PF00125">
    <property type="entry name" value="Histone"/>
    <property type="match status" value="1"/>
</dbReference>
<dbReference type="SMR" id="W9RAM0"/>
<evidence type="ECO:0000256" key="2">
    <source>
        <dbReference type="ARBA" id="ARBA00004286"/>
    </source>
</evidence>
<keyword evidence="12" id="KW-1185">Reference proteome</keyword>
<organism evidence="11 12">
    <name type="scientific">Morus notabilis</name>
    <dbReference type="NCBI Taxonomy" id="981085"/>
    <lineage>
        <taxon>Eukaryota</taxon>
        <taxon>Viridiplantae</taxon>
        <taxon>Streptophyta</taxon>
        <taxon>Embryophyta</taxon>
        <taxon>Tracheophyta</taxon>
        <taxon>Spermatophyta</taxon>
        <taxon>Magnoliopsida</taxon>
        <taxon>eudicotyledons</taxon>
        <taxon>Gunneridae</taxon>
        <taxon>Pentapetalae</taxon>
        <taxon>rosids</taxon>
        <taxon>fabids</taxon>
        <taxon>Rosales</taxon>
        <taxon>Moraceae</taxon>
        <taxon>Moreae</taxon>
        <taxon>Morus</taxon>
    </lineage>
</organism>
<evidence type="ECO:0000256" key="5">
    <source>
        <dbReference type="ARBA" id="ARBA00022990"/>
    </source>
</evidence>